<dbReference type="InterPro" id="IPR032710">
    <property type="entry name" value="NTF2-like_dom_sf"/>
</dbReference>
<dbReference type="InterPro" id="IPR024507">
    <property type="entry name" value="AtzH-like"/>
</dbReference>
<dbReference type="Gene3D" id="3.90.1300.10">
    <property type="entry name" value="Amidase signature (AS) domain"/>
    <property type="match status" value="1"/>
</dbReference>
<dbReference type="SUPFAM" id="SSF54427">
    <property type="entry name" value="NTF2-like"/>
    <property type="match status" value="1"/>
</dbReference>
<name>A0ABN2II62_9MICO</name>
<reference evidence="2 3" key="1">
    <citation type="journal article" date="2019" name="Int. J. Syst. Evol. Microbiol.">
        <title>The Global Catalogue of Microorganisms (GCM) 10K type strain sequencing project: providing services to taxonomists for standard genome sequencing and annotation.</title>
        <authorList>
            <consortium name="The Broad Institute Genomics Platform"/>
            <consortium name="The Broad Institute Genome Sequencing Center for Infectious Disease"/>
            <person name="Wu L."/>
            <person name="Ma J."/>
        </authorList>
    </citation>
    <scope>NUCLEOTIDE SEQUENCE [LARGE SCALE GENOMIC DNA]</scope>
    <source>
        <strain evidence="2 3">JCM 15577</strain>
    </source>
</reference>
<feature type="domain" description="Amidase" evidence="1">
    <location>
        <begin position="147"/>
        <end position="312"/>
    </location>
</feature>
<protein>
    <recommendedName>
        <fullName evidence="1">Amidase domain-containing protein</fullName>
    </recommendedName>
</protein>
<evidence type="ECO:0000259" key="1">
    <source>
        <dbReference type="Pfam" id="PF01425"/>
    </source>
</evidence>
<gene>
    <name evidence="2" type="ORF">GCM10009808_24320</name>
</gene>
<keyword evidence="3" id="KW-1185">Reference proteome</keyword>
<dbReference type="SUPFAM" id="SSF75304">
    <property type="entry name" value="Amidase signature (AS) enzymes"/>
    <property type="match status" value="1"/>
</dbReference>
<dbReference type="PANTHER" id="PTHR46310:SF7">
    <property type="entry name" value="AMIDASE 1"/>
    <property type="match status" value="1"/>
</dbReference>
<dbReference type="Pfam" id="PF11533">
    <property type="entry name" value="AtzH-like"/>
    <property type="match status" value="1"/>
</dbReference>
<dbReference type="PANTHER" id="PTHR46310">
    <property type="entry name" value="AMIDASE 1"/>
    <property type="match status" value="1"/>
</dbReference>
<dbReference type="EMBL" id="BAAAPL010000002">
    <property type="protein sequence ID" value="GAA1705517.1"/>
    <property type="molecule type" value="Genomic_DNA"/>
</dbReference>
<organism evidence="2 3">
    <name type="scientific">Microbacterium sediminicola</name>
    <dbReference type="NCBI Taxonomy" id="415210"/>
    <lineage>
        <taxon>Bacteria</taxon>
        <taxon>Bacillati</taxon>
        <taxon>Actinomycetota</taxon>
        <taxon>Actinomycetes</taxon>
        <taxon>Micrococcales</taxon>
        <taxon>Microbacteriaceae</taxon>
        <taxon>Microbacterium</taxon>
    </lineage>
</organism>
<evidence type="ECO:0000313" key="3">
    <source>
        <dbReference type="Proteomes" id="UP001501690"/>
    </source>
</evidence>
<dbReference type="InterPro" id="IPR023631">
    <property type="entry name" value="Amidase_dom"/>
</dbReference>
<dbReference type="InterPro" id="IPR036928">
    <property type="entry name" value="AS_sf"/>
</dbReference>
<evidence type="ECO:0000313" key="2">
    <source>
        <dbReference type="EMBL" id="GAA1705517.1"/>
    </source>
</evidence>
<dbReference type="Proteomes" id="UP001501690">
    <property type="component" value="Unassembled WGS sequence"/>
</dbReference>
<dbReference type="RefSeq" id="WP_344073003.1">
    <property type="nucleotide sequence ID" value="NZ_BAAAPL010000002.1"/>
</dbReference>
<dbReference type="Gene3D" id="3.10.450.50">
    <property type="match status" value="1"/>
</dbReference>
<sequence length="513" mass="53919">MAAEASPRPHSDLERDVLEAFWAYERALKANDVDALDEAFSAGESALRSDGTTVTVGASEIARMRRVRAVIPRRAVTSVHVVPSSADGALVMASLRSPQGMRGTQTQLWERRDDRWRVVAAHVTSTQAPFDRSVWRVLGAPLVAGASEGECAGLRVAVKDLFAVAGMTIGAGIPERAALAPRESAHAWAVDRLLAAGADVTGIAQTDQFAYGLAGQNGRFGTPLNVAQPDRVPGGSTSGGATAVALGWADLALGTDTAGSLRVPAAYQRLWGIRTTHGMVPRDGVLPLAPSFDAVGALARDVDTLQRAIRELNPSASRQAPGGWMTVPALTRLADDDARSLVNQIARHTGARECEWGIDLDAAFTAFRTVQAAEAWHAHGAWITDHPGVLSDDVAERFALASTVADADAHRAYAVIDEVRATLRDQLGDRILVLPTTSTQPPPLDASDEEMNAHRARTLRLNCIASLAGLPAVALPVGHDGTSVCLVGPAGSDLALLEVAGDLHASFSGQGES</sequence>
<accession>A0ABN2II62</accession>
<comment type="caution">
    <text evidence="2">The sequence shown here is derived from an EMBL/GenBank/DDBJ whole genome shotgun (WGS) entry which is preliminary data.</text>
</comment>
<dbReference type="Pfam" id="PF01425">
    <property type="entry name" value="Amidase"/>
    <property type="match status" value="1"/>
</dbReference>
<proteinExistence type="predicted"/>